<sequence>MEDIIEYYNIGHFIEEKDKINNSIFNYEEEKLKEYEKKIKQVTGKFMNSIDDSNCKEIYDQLDIGWREDFWKLFAEFKVYSHVGERAFEDIANSRISRPIRAILNGQF</sequence>
<dbReference type="Proteomes" id="UP001305815">
    <property type="component" value="Chromosome"/>
</dbReference>
<dbReference type="EMBL" id="AP027742">
    <property type="protein sequence ID" value="BDZ77334.1"/>
    <property type="molecule type" value="Genomic_DNA"/>
</dbReference>
<keyword evidence="2" id="KW-1185">Reference proteome</keyword>
<protein>
    <submittedName>
        <fullName evidence="1">Uncharacterized protein</fullName>
    </submittedName>
</protein>
<evidence type="ECO:0000313" key="2">
    <source>
        <dbReference type="Proteomes" id="UP001305815"/>
    </source>
</evidence>
<gene>
    <name evidence="1" type="ORF">Lac1_15170</name>
</gene>
<proteinExistence type="predicted"/>
<name>A0ABN6Z0V3_9FIRM</name>
<reference evidence="2" key="1">
    <citation type="journal article" date="2023" name="Int. J. Syst. Evol. Microbiol.">
        <title>Claveliimonas bilis gen. nov., sp. nov., deoxycholic acid-producing bacteria isolated from human faeces, and reclassification of Sellimonas monacensis Zenner et al. 2021 as Claveliimonas monacensis comb. nov.</title>
        <authorList>
            <person name="Hisatomi A."/>
            <person name="Kastawa N.W.E.P.G."/>
            <person name="Song I."/>
            <person name="Ohkuma M."/>
            <person name="Fukiya S."/>
            <person name="Sakamoto M."/>
        </authorList>
    </citation>
    <scope>NUCLEOTIDE SEQUENCE [LARGE SCALE GENOMIC DNA]</scope>
    <source>
        <strain evidence="2">12BBH14</strain>
    </source>
</reference>
<organism evidence="1 2">
    <name type="scientific">Claveliimonas bilis</name>
    <dbReference type="NCBI Taxonomy" id="3028070"/>
    <lineage>
        <taxon>Bacteria</taxon>
        <taxon>Bacillati</taxon>
        <taxon>Bacillota</taxon>
        <taxon>Clostridia</taxon>
        <taxon>Lachnospirales</taxon>
        <taxon>Lachnospiraceae</taxon>
        <taxon>Claveliimonas</taxon>
    </lineage>
</organism>
<accession>A0ABN6Z0V3</accession>
<dbReference type="RefSeq" id="WP_316264368.1">
    <property type="nucleotide sequence ID" value="NZ_AP027742.1"/>
</dbReference>
<evidence type="ECO:0000313" key="1">
    <source>
        <dbReference type="EMBL" id="BDZ77334.1"/>
    </source>
</evidence>